<dbReference type="Gene3D" id="1.20.1540.10">
    <property type="entry name" value="Rhomboid-like"/>
    <property type="match status" value="1"/>
</dbReference>
<keyword evidence="5" id="KW-0862">Zinc</keyword>
<evidence type="ECO:0000256" key="6">
    <source>
        <dbReference type="ARBA" id="ARBA00022989"/>
    </source>
</evidence>
<evidence type="ECO:0000256" key="8">
    <source>
        <dbReference type="SAM" id="MobiDB-lite"/>
    </source>
</evidence>
<accession>A0A8J7YJY2</accession>
<sequence>MSECDVCGKQENMPYQCGHCGGTYCAEHRLPEAHDCPGLDNWNDPKGVFDSGFDDSVDGGSSGGSGGVADRFGVNTGPGGPLAYFRGNMTYVFLATMAIVFVLQHVVLLTLGVRAHQFLFVIHPQNPEYVWTWVTSIFSHAPFSLSHIALNGLVIYFFGRLAERQMGSKKFTLFFIGSGVLAGLGQIGIQMLQGGTTGALGASGAALAILGFVTVLNPDLTVYLYFLLPVPIWAITGFYAIISIAGVLAPGAGILGGNVGHAAHLAGLVIGLWYGKRIKDRTRIPNQIQFGGRRGGGGPGGPGGPGGRGPF</sequence>
<keyword evidence="2 9" id="KW-0812">Transmembrane</keyword>
<dbReference type="SUPFAM" id="SSF118310">
    <property type="entry name" value="AN1-like Zinc finger"/>
    <property type="match status" value="1"/>
</dbReference>
<feature type="domain" description="AN1-type" evidence="10">
    <location>
        <begin position="1"/>
        <end position="44"/>
    </location>
</feature>
<dbReference type="PANTHER" id="PTHR43066">
    <property type="entry name" value="RHOMBOID-RELATED PROTEIN"/>
    <property type="match status" value="1"/>
</dbReference>
<keyword evidence="7 9" id="KW-0472">Membrane</keyword>
<dbReference type="Gene3D" id="4.10.1110.10">
    <property type="entry name" value="AN1-like Zinc finger"/>
    <property type="match status" value="1"/>
</dbReference>
<evidence type="ECO:0000256" key="3">
    <source>
        <dbReference type="ARBA" id="ARBA00022723"/>
    </source>
</evidence>
<evidence type="ECO:0000256" key="4">
    <source>
        <dbReference type="ARBA" id="ARBA00022771"/>
    </source>
</evidence>
<dbReference type="PANTHER" id="PTHR43066:SF11">
    <property type="entry name" value="PEPTIDASE S54 RHOMBOID DOMAIN-CONTAINING PROTEIN"/>
    <property type="match status" value="1"/>
</dbReference>
<feature type="transmembrane region" description="Helical" evidence="9">
    <location>
        <begin position="171"/>
        <end position="192"/>
    </location>
</feature>
<dbReference type="SMART" id="SM00154">
    <property type="entry name" value="ZnF_AN1"/>
    <property type="match status" value="1"/>
</dbReference>
<feature type="compositionally biased region" description="Gly residues" evidence="8">
    <location>
        <begin position="292"/>
        <end position="311"/>
    </location>
</feature>
<dbReference type="Pfam" id="PF01428">
    <property type="entry name" value="zf-AN1"/>
    <property type="match status" value="1"/>
</dbReference>
<feature type="transmembrane region" description="Helical" evidence="9">
    <location>
        <begin position="133"/>
        <end position="159"/>
    </location>
</feature>
<feature type="transmembrane region" description="Helical" evidence="9">
    <location>
        <begin position="198"/>
        <end position="216"/>
    </location>
</feature>
<reference evidence="11" key="1">
    <citation type="submission" date="2021-06" db="EMBL/GenBank/DDBJ databases">
        <title>Halomicroarcula sp. F24A a new haloarchaeum isolated from saline soil.</title>
        <authorList>
            <person name="Duran-Viseras A."/>
            <person name="Sanchez-Porro C."/>
            <person name="Ventosa A."/>
        </authorList>
    </citation>
    <scope>NUCLEOTIDE SEQUENCE</scope>
    <source>
        <strain evidence="11">F24A</strain>
    </source>
</reference>
<keyword evidence="11" id="KW-0645">Protease</keyword>
<evidence type="ECO:0000256" key="1">
    <source>
        <dbReference type="ARBA" id="ARBA00004141"/>
    </source>
</evidence>
<evidence type="ECO:0000313" key="11">
    <source>
        <dbReference type="EMBL" id="MBX0302588.1"/>
    </source>
</evidence>
<keyword evidence="4" id="KW-0863">Zinc-finger</keyword>
<dbReference type="InterPro" id="IPR022764">
    <property type="entry name" value="Peptidase_S54_rhomboid_dom"/>
</dbReference>
<dbReference type="InterPro" id="IPR035896">
    <property type="entry name" value="AN1-like_Znf"/>
</dbReference>
<dbReference type="EC" id="3.4.21.105" evidence="11"/>
<dbReference type="GO" id="GO:0016020">
    <property type="term" value="C:membrane"/>
    <property type="evidence" value="ECO:0007669"/>
    <property type="project" value="UniProtKB-SubCell"/>
</dbReference>
<dbReference type="Pfam" id="PF01694">
    <property type="entry name" value="Rhomboid"/>
    <property type="match status" value="1"/>
</dbReference>
<name>A0A8J7YJY2_9EURY</name>
<dbReference type="GO" id="GO:0008270">
    <property type="term" value="F:zinc ion binding"/>
    <property type="evidence" value="ECO:0007669"/>
    <property type="project" value="UniProtKB-KW"/>
</dbReference>
<dbReference type="InterPro" id="IPR035952">
    <property type="entry name" value="Rhomboid-like_sf"/>
</dbReference>
<proteinExistence type="predicted"/>
<keyword evidence="12" id="KW-1185">Reference proteome</keyword>
<evidence type="ECO:0000256" key="2">
    <source>
        <dbReference type="ARBA" id="ARBA00022692"/>
    </source>
</evidence>
<dbReference type="RefSeq" id="WP_220586824.1">
    <property type="nucleotide sequence ID" value="NZ_RKLQ01000001.1"/>
</dbReference>
<dbReference type="GO" id="GO:0004252">
    <property type="term" value="F:serine-type endopeptidase activity"/>
    <property type="evidence" value="ECO:0007669"/>
    <property type="project" value="InterPro"/>
</dbReference>
<comment type="caution">
    <text evidence="11">The sequence shown here is derived from an EMBL/GenBank/DDBJ whole genome shotgun (WGS) entry which is preliminary data.</text>
</comment>
<evidence type="ECO:0000256" key="9">
    <source>
        <dbReference type="SAM" id="Phobius"/>
    </source>
</evidence>
<dbReference type="InterPro" id="IPR000058">
    <property type="entry name" value="Znf_AN1"/>
</dbReference>
<dbReference type="EMBL" id="RKLQ01000001">
    <property type="protein sequence ID" value="MBX0302588.1"/>
    <property type="molecule type" value="Genomic_DNA"/>
</dbReference>
<evidence type="ECO:0000256" key="7">
    <source>
        <dbReference type="ARBA" id="ARBA00023136"/>
    </source>
</evidence>
<evidence type="ECO:0000313" key="12">
    <source>
        <dbReference type="Proteomes" id="UP000783863"/>
    </source>
</evidence>
<dbReference type="AlphaFoldDB" id="A0A8J7YJY2"/>
<protein>
    <submittedName>
        <fullName evidence="11">Rhomboid family intramembrane serine protease</fullName>
        <ecNumber evidence="11">3.4.21.105</ecNumber>
    </submittedName>
</protein>
<dbReference type="PROSITE" id="PS51039">
    <property type="entry name" value="ZF_AN1"/>
    <property type="match status" value="1"/>
</dbReference>
<dbReference type="Proteomes" id="UP000783863">
    <property type="component" value="Unassembled WGS sequence"/>
</dbReference>
<keyword evidence="6 9" id="KW-1133">Transmembrane helix</keyword>
<keyword evidence="11" id="KW-0378">Hydrolase</keyword>
<comment type="subcellular location">
    <subcellularLocation>
        <location evidence="1">Membrane</location>
        <topology evidence="1">Multi-pass membrane protein</topology>
    </subcellularLocation>
</comment>
<keyword evidence="3" id="KW-0479">Metal-binding</keyword>
<organism evidence="11 12">
    <name type="scientific">Haloarcula salinisoli</name>
    <dbReference type="NCBI Taxonomy" id="2487746"/>
    <lineage>
        <taxon>Archaea</taxon>
        <taxon>Methanobacteriati</taxon>
        <taxon>Methanobacteriota</taxon>
        <taxon>Stenosarchaea group</taxon>
        <taxon>Halobacteria</taxon>
        <taxon>Halobacteriales</taxon>
        <taxon>Haloarculaceae</taxon>
        <taxon>Haloarcula</taxon>
    </lineage>
</organism>
<evidence type="ECO:0000259" key="10">
    <source>
        <dbReference type="PROSITE" id="PS51039"/>
    </source>
</evidence>
<feature type="transmembrane region" description="Helical" evidence="9">
    <location>
        <begin position="254"/>
        <end position="274"/>
    </location>
</feature>
<feature type="region of interest" description="Disordered" evidence="8">
    <location>
        <begin position="287"/>
        <end position="311"/>
    </location>
</feature>
<gene>
    <name evidence="11" type="ORF">EGD98_02755</name>
</gene>
<feature type="transmembrane region" description="Helical" evidence="9">
    <location>
        <begin position="223"/>
        <end position="248"/>
    </location>
</feature>
<evidence type="ECO:0000256" key="5">
    <source>
        <dbReference type="ARBA" id="ARBA00022833"/>
    </source>
</evidence>
<dbReference type="SUPFAM" id="SSF144091">
    <property type="entry name" value="Rhomboid-like"/>
    <property type="match status" value="1"/>
</dbReference>
<dbReference type="GO" id="GO:0006508">
    <property type="term" value="P:proteolysis"/>
    <property type="evidence" value="ECO:0007669"/>
    <property type="project" value="UniProtKB-KW"/>
</dbReference>
<feature type="transmembrane region" description="Helical" evidence="9">
    <location>
        <begin position="91"/>
        <end position="113"/>
    </location>
</feature>